<dbReference type="STRING" id="1434110.MSHOH_3771"/>
<evidence type="ECO:0000313" key="1">
    <source>
        <dbReference type="EMBL" id="AKB80254.1"/>
    </source>
</evidence>
<evidence type="ECO:0000313" key="2">
    <source>
        <dbReference type="Proteomes" id="UP000033101"/>
    </source>
</evidence>
<dbReference type="PATRIC" id="fig|1434110.4.peg.4818"/>
<dbReference type="Proteomes" id="UP000033101">
    <property type="component" value="Chromosome"/>
</dbReference>
<gene>
    <name evidence="1" type="ORF">MSHOH_3771</name>
</gene>
<dbReference type="RefSeq" id="WP_204245359.1">
    <property type="nucleotide sequence ID" value="NZ_CP009516.1"/>
</dbReference>
<reference evidence="1 2" key="1">
    <citation type="submission" date="2014-07" db="EMBL/GenBank/DDBJ databases">
        <title>Methanogenic archaea and the global carbon cycle.</title>
        <authorList>
            <person name="Henriksen J.R."/>
            <person name="Luke J."/>
            <person name="Reinhart S."/>
            <person name="Benedict M.N."/>
            <person name="Youngblut N.D."/>
            <person name="Metcalf M.E."/>
            <person name="Whitaker R.J."/>
            <person name="Metcalf W.W."/>
        </authorList>
    </citation>
    <scope>NUCLEOTIDE SEQUENCE [LARGE SCALE GENOMIC DNA]</scope>
    <source>
        <strain evidence="1 2">HB-1</strain>
    </source>
</reference>
<dbReference type="AlphaFoldDB" id="A0A0E3SDU2"/>
<dbReference type="EMBL" id="CP009516">
    <property type="protein sequence ID" value="AKB80254.1"/>
    <property type="molecule type" value="Genomic_DNA"/>
</dbReference>
<keyword evidence="2" id="KW-1185">Reference proteome</keyword>
<dbReference type="HOGENOM" id="CLU_3094101_0_0_2"/>
<sequence length="51" mass="5551">MERTFEGFRGFTSCLEGANEKGIIYGTGAWNIGDIKGSKAMEQAYEMGRAA</sequence>
<accession>A0A0E3SDU2</accession>
<dbReference type="KEGG" id="mhor:MSHOH_3771"/>
<dbReference type="GeneID" id="62701940"/>
<name>A0A0E3SDU2_9EURY</name>
<organism evidence="1 2">
    <name type="scientific">Methanosarcina horonobensis HB-1 = JCM 15518</name>
    <dbReference type="NCBI Taxonomy" id="1434110"/>
    <lineage>
        <taxon>Archaea</taxon>
        <taxon>Methanobacteriati</taxon>
        <taxon>Methanobacteriota</taxon>
        <taxon>Stenosarchaea group</taxon>
        <taxon>Methanomicrobia</taxon>
        <taxon>Methanosarcinales</taxon>
        <taxon>Methanosarcinaceae</taxon>
        <taxon>Methanosarcina</taxon>
    </lineage>
</organism>
<protein>
    <submittedName>
        <fullName evidence="1">Iron-sulfur flavoprotein</fullName>
    </submittedName>
</protein>
<proteinExistence type="predicted"/>